<keyword evidence="1" id="KW-1133">Transmembrane helix</keyword>
<accession>A0ABV0G7J7</accession>
<dbReference type="PANTHER" id="PTHR34220:SF9">
    <property type="entry name" value="SIGNAL TRANSDUCTION HISTIDINE KINASE INTERNAL REGION DOMAIN-CONTAINING PROTEIN"/>
    <property type="match status" value="1"/>
</dbReference>
<dbReference type="InterPro" id="IPR005467">
    <property type="entry name" value="His_kinase_dom"/>
</dbReference>
<evidence type="ECO:0000313" key="3">
    <source>
        <dbReference type="EMBL" id="MEO3693681.1"/>
    </source>
</evidence>
<dbReference type="SMART" id="SM00387">
    <property type="entry name" value="HATPase_c"/>
    <property type="match status" value="1"/>
</dbReference>
<evidence type="ECO:0000313" key="4">
    <source>
        <dbReference type="Proteomes" id="UP001495147"/>
    </source>
</evidence>
<keyword evidence="1" id="KW-0472">Membrane</keyword>
<dbReference type="InterPro" id="IPR010559">
    <property type="entry name" value="Sig_transdc_His_kin_internal"/>
</dbReference>
<dbReference type="Pfam" id="PF02518">
    <property type="entry name" value="HATPase_c"/>
    <property type="match status" value="1"/>
</dbReference>
<dbReference type="InterPro" id="IPR036890">
    <property type="entry name" value="HATPase_C_sf"/>
</dbReference>
<feature type="domain" description="Histidine kinase" evidence="2">
    <location>
        <begin position="244"/>
        <end position="338"/>
    </location>
</feature>
<feature type="transmembrane region" description="Helical" evidence="1">
    <location>
        <begin position="94"/>
        <end position="112"/>
    </location>
</feature>
<dbReference type="PROSITE" id="PS50109">
    <property type="entry name" value="HIS_KIN"/>
    <property type="match status" value="1"/>
</dbReference>
<keyword evidence="3" id="KW-0808">Transferase</keyword>
<dbReference type="GO" id="GO:0016301">
    <property type="term" value="F:kinase activity"/>
    <property type="evidence" value="ECO:0007669"/>
    <property type="project" value="UniProtKB-KW"/>
</dbReference>
<protein>
    <submittedName>
        <fullName evidence="3">Histidine kinase</fullName>
    </submittedName>
</protein>
<reference evidence="3 4" key="1">
    <citation type="submission" date="2024-05" db="EMBL/GenBank/DDBJ databases">
        <title>Roseateles sp. DJS-2-20 16S ribosomal RNA gene Genome sequencing and assembly.</title>
        <authorList>
            <person name="Woo H."/>
        </authorList>
    </citation>
    <scope>NUCLEOTIDE SEQUENCE [LARGE SCALE GENOMIC DNA]</scope>
    <source>
        <strain evidence="3 4">DJS-2-20</strain>
    </source>
</reference>
<dbReference type="InterPro" id="IPR003594">
    <property type="entry name" value="HATPase_dom"/>
</dbReference>
<dbReference type="PANTHER" id="PTHR34220">
    <property type="entry name" value="SENSOR HISTIDINE KINASE YPDA"/>
    <property type="match status" value="1"/>
</dbReference>
<keyword evidence="3" id="KW-0418">Kinase</keyword>
<keyword evidence="4" id="KW-1185">Reference proteome</keyword>
<feature type="transmembrane region" description="Helical" evidence="1">
    <location>
        <begin position="63"/>
        <end position="82"/>
    </location>
</feature>
<evidence type="ECO:0000259" key="2">
    <source>
        <dbReference type="PROSITE" id="PS50109"/>
    </source>
</evidence>
<comment type="caution">
    <text evidence="3">The sequence shown here is derived from an EMBL/GenBank/DDBJ whole genome shotgun (WGS) entry which is preliminary data.</text>
</comment>
<dbReference type="Gene3D" id="3.30.565.10">
    <property type="entry name" value="Histidine kinase-like ATPase, C-terminal domain"/>
    <property type="match status" value="1"/>
</dbReference>
<dbReference type="Pfam" id="PF06580">
    <property type="entry name" value="His_kinase"/>
    <property type="match status" value="1"/>
</dbReference>
<name>A0ABV0G7J7_9BURK</name>
<evidence type="ECO:0000256" key="1">
    <source>
        <dbReference type="SAM" id="Phobius"/>
    </source>
</evidence>
<dbReference type="Proteomes" id="UP001495147">
    <property type="component" value="Unassembled WGS sequence"/>
</dbReference>
<dbReference type="InterPro" id="IPR050640">
    <property type="entry name" value="Bact_2-comp_sensor_kinase"/>
</dbReference>
<dbReference type="EMBL" id="JBDPZD010000009">
    <property type="protein sequence ID" value="MEO3693681.1"/>
    <property type="molecule type" value="Genomic_DNA"/>
</dbReference>
<keyword evidence="1" id="KW-0812">Transmembrane</keyword>
<dbReference type="SUPFAM" id="SSF55874">
    <property type="entry name" value="ATPase domain of HSP90 chaperone/DNA topoisomerase II/histidine kinase"/>
    <property type="match status" value="1"/>
</dbReference>
<proteinExistence type="predicted"/>
<sequence>MPTRLRSLADWLRPAIDPSVLFWLGWWALRTQLPHARGLVLAAQLWLAYSAAACVLRMRWWPLAVPVAALAGALIGLWLVPGPRGVPWDQAWEVARLALPAWGFALLIHLPLRWWRWREEQALQLRVGQAEQQAALADLSRQVSVAELKALQAQVEPHFLFNSLASLQQLIRVEPALAERFVGELHDYLRLALPSLREPLSTVEREFALARAYLTVMATRLGPRLRFEVRAAPDCAAHPLPPLMLLTLVENAIRHGIEPLPQGGQIRLLARHEGAQLCIDVADTGAGLQSPSPSPGQGLGLANVRDRLASLYGPAAHLSIQQQDGGGVLASIRLTYAPAA</sequence>
<dbReference type="RefSeq" id="WP_347706491.1">
    <property type="nucleotide sequence ID" value="NZ_JBDPZD010000009.1"/>
</dbReference>
<gene>
    <name evidence="3" type="ORF">ABDJ85_19580</name>
</gene>
<organism evidence="3 4">
    <name type="scientific">Roseateles paludis</name>
    <dbReference type="NCBI Taxonomy" id="3145238"/>
    <lineage>
        <taxon>Bacteria</taxon>
        <taxon>Pseudomonadati</taxon>
        <taxon>Pseudomonadota</taxon>
        <taxon>Betaproteobacteria</taxon>
        <taxon>Burkholderiales</taxon>
        <taxon>Sphaerotilaceae</taxon>
        <taxon>Roseateles</taxon>
    </lineage>
</organism>